<evidence type="ECO:0000259" key="2">
    <source>
        <dbReference type="Pfam" id="PF12937"/>
    </source>
</evidence>
<dbReference type="SMART" id="SM00367">
    <property type="entry name" value="LRR_CC"/>
    <property type="match status" value="7"/>
</dbReference>
<dbReference type="PANTHER" id="PTHR13318:SF92">
    <property type="entry name" value="F-BOX_LRR-REPEAT PROTEIN 8-RELATED"/>
    <property type="match status" value="1"/>
</dbReference>
<evidence type="ECO:0000313" key="4">
    <source>
        <dbReference type="EMBL" id="CAK9277861.1"/>
    </source>
</evidence>
<accession>A0ABP0XHM6</accession>
<proteinExistence type="predicted"/>
<dbReference type="Gene3D" id="1.20.1280.50">
    <property type="match status" value="1"/>
</dbReference>
<feature type="domain" description="F-box/LRR-repeat protein 15-like leucin rich repeat" evidence="3">
    <location>
        <begin position="281"/>
        <end position="447"/>
    </location>
</feature>
<evidence type="ECO:0000313" key="5">
    <source>
        <dbReference type="Proteomes" id="UP001497444"/>
    </source>
</evidence>
<dbReference type="InterPro" id="IPR057207">
    <property type="entry name" value="FBXL15_LRR"/>
</dbReference>
<dbReference type="InterPro" id="IPR001810">
    <property type="entry name" value="F-box_dom"/>
</dbReference>
<name>A0ABP0XHM6_9BRYO</name>
<reference evidence="4" key="1">
    <citation type="submission" date="2024-02" db="EMBL/GenBank/DDBJ databases">
        <authorList>
            <consortium name="ELIXIR-Norway"/>
            <consortium name="Elixir Norway"/>
        </authorList>
    </citation>
    <scope>NUCLEOTIDE SEQUENCE</scope>
</reference>
<dbReference type="Pfam" id="PF12937">
    <property type="entry name" value="F-box-like"/>
    <property type="match status" value="1"/>
</dbReference>
<organism evidence="4 5">
    <name type="scientific">Sphagnum jensenii</name>
    <dbReference type="NCBI Taxonomy" id="128206"/>
    <lineage>
        <taxon>Eukaryota</taxon>
        <taxon>Viridiplantae</taxon>
        <taxon>Streptophyta</taxon>
        <taxon>Embryophyta</taxon>
        <taxon>Bryophyta</taxon>
        <taxon>Sphagnophytina</taxon>
        <taxon>Sphagnopsida</taxon>
        <taxon>Sphagnales</taxon>
        <taxon>Sphagnaceae</taxon>
        <taxon>Sphagnum</taxon>
    </lineage>
</organism>
<feature type="region of interest" description="Disordered" evidence="1">
    <location>
        <begin position="1"/>
        <end position="34"/>
    </location>
</feature>
<dbReference type="SUPFAM" id="SSF81383">
    <property type="entry name" value="F-box domain"/>
    <property type="match status" value="1"/>
</dbReference>
<gene>
    <name evidence="4" type="ORF">CSSPJE1EN1_LOCUS23339</name>
</gene>
<dbReference type="Proteomes" id="UP001497444">
    <property type="component" value="Chromosome 8"/>
</dbReference>
<dbReference type="PANTHER" id="PTHR13318">
    <property type="entry name" value="PARTNER OF PAIRED, ISOFORM B-RELATED"/>
    <property type="match status" value="1"/>
</dbReference>
<dbReference type="InterPro" id="IPR032675">
    <property type="entry name" value="LRR_dom_sf"/>
</dbReference>
<dbReference type="EMBL" id="OZ020103">
    <property type="protein sequence ID" value="CAK9277861.1"/>
    <property type="molecule type" value="Genomic_DNA"/>
</dbReference>
<protein>
    <recommendedName>
        <fullName evidence="6">F-box domain-containing protein</fullName>
    </recommendedName>
</protein>
<dbReference type="SUPFAM" id="SSF52047">
    <property type="entry name" value="RNI-like"/>
    <property type="match status" value="1"/>
</dbReference>
<evidence type="ECO:0000256" key="1">
    <source>
        <dbReference type="SAM" id="MobiDB-lite"/>
    </source>
</evidence>
<dbReference type="Gene3D" id="3.80.10.10">
    <property type="entry name" value="Ribonuclease Inhibitor"/>
    <property type="match status" value="3"/>
</dbReference>
<feature type="domain" description="F-box" evidence="2">
    <location>
        <begin position="51"/>
        <end position="80"/>
    </location>
</feature>
<evidence type="ECO:0008006" key="6">
    <source>
        <dbReference type="Google" id="ProtNLM"/>
    </source>
</evidence>
<feature type="compositionally biased region" description="Acidic residues" evidence="1">
    <location>
        <begin position="16"/>
        <end position="31"/>
    </location>
</feature>
<dbReference type="InterPro" id="IPR006553">
    <property type="entry name" value="Leu-rich_rpt_Cys-con_subtyp"/>
</dbReference>
<evidence type="ECO:0000259" key="3">
    <source>
        <dbReference type="Pfam" id="PF25372"/>
    </source>
</evidence>
<dbReference type="InterPro" id="IPR036047">
    <property type="entry name" value="F-box-like_dom_sf"/>
</dbReference>
<dbReference type="CDD" id="cd22159">
    <property type="entry name" value="F-box_AtTIR1-like"/>
    <property type="match status" value="1"/>
</dbReference>
<sequence length="510" mass="55763">MGQASSAAACAHGVDHEEEEEEGEEQEEEKGEGEGVRSLLFSGMDLTVFAPDECLAAVFQKLELSDRRQCSLVCKRWYRVEGQARQRLSLQACVEIGLALPALLERFQHITKLTLKCDRKRCSIDDDALCVVGRGCQQLRKLKLKACKGLTDQGIDRFAKLCGSSLRKFSCGSCQFGPHGLNSILQHCANLEDLTVKRLKGFKDSSEFILPNTSCSIRRLCLKDFPNGQLLVYPLIAQSKNLHTLMLSRISGNWDLLFESISVHMASLVELHIEKVMLTDRGLQAVACCTNLQVLYVVKPSECTNKGLSAIANGCPKLCKLHIDSWKNNQLGDEGLATVARNCKDLQELVIIGLNATMSSLSLLASNCSSLERLAICTSDTFGDLELSCIADKCLALKRLCIKGCPISDRGMEALVGGCPSLVKIKVKKCRAVTPASVEWLLTNRVSLVVALDTSPTTVAPEAQVRPVQESNIVRENAPVPLTRSPLARARFAMAVVACTFMRWSASNGS</sequence>
<dbReference type="Pfam" id="PF25372">
    <property type="entry name" value="DUF7885"/>
    <property type="match status" value="1"/>
</dbReference>
<keyword evidence="5" id="KW-1185">Reference proteome</keyword>